<accession>A0A7G9R763</accession>
<keyword evidence="3" id="KW-1185">Reference proteome</keyword>
<dbReference type="EMBL" id="CP060713">
    <property type="protein sequence ID" value="QNN51438.1"/>
    <property type="molecule type" value="Genomic_DNA"/>
</dbReference>
<evidence type="ECO:0000256" key="1">
    <source>
        <dbReference type="SAM" id="MobiDB-lite"/>
    </source>
</evidence>
<organism evidence="2 3">
    <name type="scientific">Nocardioides mesophilus</name>
    <dbReference type="NCBI Taxonomy" id="433659"/>
    <lineage>
        <taxon>Bacteria</taxon>
        <taxon>Bacillati</taxon>
        <taxon>Actinomycetota</taxon>
        <taxon>Actinomycetes</taxon>
        <taxon>Propionibacteriales</taxon>
        <taxon>Nocardioidaceae</taxon>
        <taxon>Nocardioides</taxon>
    </lineage>
</organism>
<name>A0A7G9R763_9ACTN</name>
<proteinExistence type="predicted"/>
<sequence>MTPHPMATFAQLSVSPERRERRRRRQRRAAALQALRRHELPPSASQR</sequence>
<evidence type="ECO:0000313" key="3">
    <source>
        <dbReference type="Proteomes" id="UP000515947"/>
    </source>
</evidence>
<dbReference type="Proteomes" id="UP000515947">
    <property type="component" value="Chromosome"/>
</dbReference>
<protein>
    <submittedName>
        <fullName evidence="2">Uncharacterized protein</fullName>
    </submittedName>
</protein>
<feature type="region of interest" description="Disordered" evidence="1">
    <location>
        <begin position="1"/>
        <end position="47"/>
    </location>
</feature>
<gene>
    <name evidence="2" type="ORF">H9L09_12565</name>
</gene>
<dbReference type="AlphaFoldDB" id="A0A7G9R763"/>
<dbReference type="RefSeq" id="WP_187577274.1">
    <property type="nucleotide sequence ID" value="NZ_CP060713.1"/>
</dbReference>
<reference evidence="2 3" key="1">
    <citation type="submission" date="2020-08" db="EMBL/GenBank/DDBJ databases">
        <title>Genome sequence of Nocardioides mesophilus KACC 16243T.</title>
        <authorList>
            <person name="Hyun D.-W."/>
            <person name="Bae J.-W."/>
        </authorList>
    </citation>
    <scope>NUCLEOTIDE SEQUENCE [LARGE SCALE GENOMIC DNA]</scope>
    <source>
        <strain evidence="2 3">KACC 16243</strain>
    </source>
</reference>
<dbReference type="KEGG" id="nmes:H9L09_12565"/>
<evidence type="ECO:0000313" key="2">
    <source>
        <dbReference type="EMBL" id="QNN51438.1"/>
    </source>
</evidence>